<feature type="domain" description="HAMP" evidence="11">
    <location>
        <begin position="188"/>
        <end position="240"/>
    </location>
</feature>
<dbReference type="InterPro" id="IPR004358">
    <property type="entry name" value="Sig_transdc_His_kin-like_C"/>
</dbReference>
<keyword evidence="13" id="KW-1185">Reference proteome</keyword>
<dbReference type="FunFam" id="1.10.287.130:FF:000001">
    <property type="entry name" value="Two-component sensor histidine kinase"/>
    <property type="match status" value="1"/>
</dbReference>
<dbReference type="Proteomes" id="UP000243333">
    <property type="component" value="Unassembled WGS sequence"/>
</dbReference>
<dbReference type="PANTHER" id="PTHR43711">
    <property type="entry name" value="TWO-COMPONENT HISTIDINE KINASE"/>
    <property type="match status" value="1"/>
</dbReference>
<dbReference type="EMBL" id="FNBU01000003">
    <property type="protein sequence ID" value="SDF17247.1"/>
    <property type="molecule type" value="Genomic_DNA"/>
</dbReference>
<keyword evidence="4" id="KW-0597">Phosphoprotein</keyword>
<keyword evidence="5" id="KW-0808">Transferase</keyword>
<evidence type="ECO:0000256" key="9">
    <source>
        <dbReference type="SAM" id="Phobius"/>
    </source>
</evidence>
<evidence type="ECO:0000259" key="10">
    <source>
        <dbReference type="PROSITE" id="PS50109"/>
    </source>
</evidence>
<dbReference type="FunFam" id="3.30.565.10:FF:000006">
    <property type="entry name" value="Sensor histidine kinase WalK"/>
    <property type="match status" value="1"/>
</dbReference>
<dbReference type="GO" id="GO:0016020">
    <property type="term" value="C:membrane"/>
    <property type="evidence" value="ECO:0007669"/>
    <property type="project" value="UniProtKB-SubCell"/>
</dbReference>
<dbReference type="GO" id="GO:0000155">
    <property type="term" value="F:phosphorelay sensor kinase activity"/>
    <property type="evidence" value="ECO:0007669"/>
    <property type="project" value="InterPro"/>
</dbReference>
<dbReference type="PROSITE" id="PS50109">
    <property type="entry name" value="HIS_KIN"/>
    <property type="match status" value="1"/>
</dbReference>
<dbReference type="PRINTS" id="PR00344">
    <property type="entry name" value="BCTRLSENSOR"/>
</dbReference>
<reference evidence="13" key="1">
    <citation type="submission" date="2016-10" db="EMBL/GenBank/DDBJ databases">
        <authorList>
            <person name="Varghese N."/>
            <person name="Submissions S."/>
        </authorList>
    </citation>
    <scope>NUCLEOTIDE SEQUENCE [LARGE SCALE GENOMIC DNA]</scope>
    <source>
        <strain evidence="13">DSM 23256</strain>
    </source>
</reference>
<dbReference type="SMART" id="SM00387">
    <property type="entry name" value="HATPase_c"/>
    <property type="match status" value="1"/>
</dbReference>
<evidence type="ECO:0000259" key="11">
    <source>
        <dbReference type="PROSITE" id="PS50885"/>
    </source>
</evidence>
<dbReference type="CDD" id="cd06225">
    <property type="entry name" value="HAMP"/>
    <property type="match status" value="1"/>
</dbReference>
<dbReference type="SUPFAM" id="SSF55874">
    <property type="entry name" value="ATPase domain of HSP90 chaperone/DNA topoisomerase II/histidine kinase"/>
    <property type="match status" value="1"/>
</dbReference>
<evidence type="ECO:0000256" key="8">
    <source>
        <dbReference type="ARBA" id="ARBA00023136"/>
    </source>
</evidence>
<comment type="catalytic activity">
    <reaction evidence="1">
        <text>ATP + protein L-histidine = ADP + protein N-phospho-L-histidine.</text>
        <dbReference type="EC" id="2.7.13.3"/>
    </reaction>
</comment>
<protein>
    <recommendedName>
        <fullName evidence="3">histidine kinase</fullName>
        <ecNumber evidence="3">2.7.13.3</ecNumber>
    </recommendedName>
</protein>
<evidence type="ECO:0000256" key="1">
    <source>
        <dbReference type="ARBA" id="ARBA00000085"/>
    </source>
</evidence>
<dbReference type="InterPro" id="IPR003594">
    <property type="entry name" value="HATPase_dom"/>
</dbReference>
<dbReference type="STRING" id="1123285.SAMN05660235_00699"/>
<dbReference type="InterPro" id="IPR036097">
    <property type="entry name" value="HisK_dim/P_sf"/>
</dbReference>
<evidence type="ECO:0000313" key="12">
    <source>
        <dbReference type="EMBL" id="SDF17247.1"/>
    </source>
</evidence>
<dbReference type="Pfam" id="PF00512">
    <property type="entry name" value="HisKA"/>
    <property type="match status" value="1"/>
</dbReference>
<dbReference type="InterPro" id="IPR005467">
    <property type="entry name" value="His_kinase_dom"/>
</dbReference>
<dbReference type="EC" id="2.7.13.3" evidence="3"/>
<dbReference type="CDD" id="cd00082">
    <property type="entry name" value="HisKA"/>
    <property type="match status" value="1"/>
</dbReference>
<proteinExistence type="predicted"/>
<evidence type="ECO:0000256" key="6">
    <source>
        <dbReference type="ARBA" id="ARBA00022777"/>
    </source>
</evidence>
<evidence type="ECO:0000256" key="7">
    <source>
        <dbReference type="ARBA" id="ARBA00023012"/>
    </source>
</evidence>
<dbReference type="InterPro" id="IPR003661">
    <property type="entry name" value="HisK_dim/P_dom"/>
</dbReference>
<name>A0A1G7IX35_9FIRM</name>
<keyword evidence="9" id="KW-0812">Transmembrane</keyword>
<dbReference type="Pfam" id="PF02518">
    <property type="entry name" value="HATPase_c"/>
    <property type="match status" value="1"/>
</dbReference>
<sequence length="471" mass="50790">MSRSIFGRLFLSHVAVILLTTLVLGLFMSYLVRNHAVRTKQSDLLVKGRVVSQLLAPDLRQGRVPSAEQLQELEQLAGATLWLIDREGRVIAGTPPNRWAKAFPEAADELSALFAGEAQTWVRTSRRQTDRSIVVGIAVPGANPQTAVLLYASITGVNKAAQAVEKLLLYSLGIGILAALAFALVMARGLTRPVADISLAAARFAGGDYTSRTGATGDDELGRLGRTFNAMAEALAHAEENRRKFLADVTHELKTPVASIQAMAEALQDGLVKDTDQQHRYLGTIVGEAKRIDRLLRDLLALAELEAGALSIVKEPLDLGYFWHEQADRLAPLLSSKNLTLNLRLPNQPAVVLADPDRLAQVALNLITNAVRYAPAGSNIDVTITLSPPNASFTVRDYGPGIPAADLPHIWERFYRVDKARTRAAGGTGLGLAITRELVRYMGGETIAESTPGQGAAFTVTLPLAGHIRRS</sequence>
<dbReference type="SMART" id="SM00304">
    <property type="entry name" value="HAMP"/>
    <property type="match status" value="1"/>
</dbReference>
<evidence type="ECO:0000256" key="4">
    <source>
        <dbReference type="ARBA" id="ARBA00022553"/>
    </source>
</evidence>
<gene>
    <name evidence="12" type="ORF">SAMN05660235_00699</name>
</gene>
<feature type="domain" description="Histidine kinase" evidence="10">
    <location>
        <begin position="248"/>
        <end position="466"/>
    </location>
</feature>
<dbReference type="Pfam" id="PF00672">
    <property type="entry name" value="HAMP"/>
    <property type="match status" value="1"/>
</dbReference>
<evidence type="ECO:0000256" key="2">
    <source>
        <dbReference type="ARBA" id="ARBA00004370"/>
    </source>
</evidence>
<accession>A0A1G7IX35</accession>
<feature type="transmembrane region" description="Helical" evidence="9">
    <location>
        <begin position="167"/>
        <end position="187"/>
    </location>
</feature>
<dbReference type="SUPFAM" id="SSF158472">
    <property type="entry name" value="HAMP domain-like"/>
    <property type="match status" value="1"/>
</dbReference>
<dbReference type="Gene3D" id="1.10.287.130">
    <property type="match status" value="1"/>
</dbReference>
<dbReference type="PROSITE" id="PS50885">
    <property type="entry name" value="HAMP"/>
    <property type="match status" value="1"/>
</dbReference>
<keyword evidence="6" id="KW-0418">Kinase</keyword>
<dbReference type="SUPFAM" id="SSF47384">
    <property type="entry name" value="Homodimeric domain of signal transducing histidine kinase"/>
    <property type="match status" value="1"/>
</dbReference>
<dbReference type="InterPro" id="IPR050736">
    <property type="entry name" value="Sensor_HK_Regulatory"/>
</dbReference>
<evidence type="ECO:0000313" key="13">
    <source>
        <dbReference type="Proteomes" id="UP000243333"/>
    </source>
</evidence>
<dbReference type="InterPro" id="IPR036890">
    <property type="entry name" value="HATPase_C_sf"/>
</dbReference>
<dbReference type="CDD" id="cd00075">
    <property type="entry name" value="HATPase"/>
    <property type="match status" value="1"/>
</dbReference>
<evidence type="ECO:0000256" key="3">
    <source>
        <dbReference type="ARBA" id="ARBA00012438"/>
    </source>
</evidence>
<dbReference type="RefSeq" id="WP_093688154.1">
    <property type="nucleotide sequence ID" value="NZ_FNBU01000003.1"/>
</dbReference>
<keyword evidence="7" id="KW-0902">Two-component regulatory system</keyword>
<dbReference type="OrthoDB" id="9786919at2"/>
<comment type="subcellular location">
    <subcellularLocation>
        <location evidence="2">Membrane</location>
    </subcellularLocation>
</comment>
<keyword evidence="8 9" id="KW-0472">Membrane</keyword>
<keyword evidence="9" id="KW-1133">Transmembrane helix</keyword>
<dbReference type="Gene3D" id="6.10.340.10">
    <property type="match status" value="1"/>
</dbReference>
<dbReference type="PANTHER" id="PTHR43711:SF1">
    <property type="entry name" value="HISTIDINE KINASE 1"/>
    <property type="match status" value="1"/>
</dbReference>
<feature type="transmembrane region" description="Helical" evidence="9">
    <location>
        <begin position="6"/>
        <end position="32"/>
    </location>
</feature>
<dbReference type="AlphaFoldDB" id="A0A1G7IX35"/>
<evidence type="ECO:0000256" key="5">
    <source>
        <dbReference type="ARBA" id="ARBA00022679"/>
    </source>
</evidence>
<dbReference type="InterPro" id="IPR003660">
    <property type="entry name" value="HAMP_dom"/>
</dbReference>
<dbReference type="SMART" id="SM00388">
    <property type="entry name" value="HisKA"/>
    <property type="match status" value="1"/>
</dbReference>
<organism evidence="12 13">
    <name type="scientific">Sporolituus thermophilus DSM 23256</name>
    <dbReference type="NCBI Taxonomy" id="1123285"/>
    <lineage>
        <taxon>Bacteria</taxon>
        <taxon>Bacillati</taxon>
        <taxon>Bacillota</taxon>
        <taxon>Negativicutes</taxon>
        <taxon>Selenomonadales</taxon>
        <taxon>Sporomusaceae</taxon>
        <taxon>Sporolituus</taxon>
    </lineage>
</organism>
<dbReference type="Gene3D" id="3.30.565.10">
    <property type="entry name" value="Histidine kinase-like ATPase, C-terminal domain"/>
    <property type="match status" value="1"/>
</dbReference>